<name>A0A9X1TXC9_9SPHN</name>
<feature type="domain" description="N-acetyltransferase" evidence="1">
    <location>
        <begin position="5"/>
        <end position="159"/>
    </location>
</feature>
<dbReference type="PANTHER" id="PTHR43305:SF1">
    <property type="entry name" value="FAMILY N-ACETYLTRANSFERASE, PUTATIVE (AFU_ORTHOLOGUE AFUA_2G01380)-RELATED"/>
    <property type="match status" value="1"/>
</dbReference>
<evidence type="ECO:0000259" key="1">
    <source>
        <dbReference type="PROSITE" id="PS51186"/>
    </source>
</evidence>
<accession>A0A9X1TXC9</accession>
<dbReference type="Proteomes" id="UP001139410">
    <property type="component" value="Unassembled WGS sequence"/>
</dbReference>
<dbReference type="RefSeq" id="WP_235066498.1">
    <property type="nucleotide sequence ID" value="NZ_JAKFGM010000001.1"/>
</dbReference>
<evidence type="ECO:0000313" key="3">
    <source>
        <dbReference type="Proteomes" id="UP001139410"/>
    </source>
</evidence>
<proteinExistence type="predicted"/>
<keyword evidence="3" id="KW-1185">Reference proteome</keyword>
<sequence length="159" mass="17503">MLSQLTIRDAESPEQLEAVRALFLSYQDAIGIDLGYQGFAEEIERLPGQYAPPGGALLLASDAQGRALGCIAMRRIDHERCEMKRLFVALAARGANLGEWLVLALLDRAKASSYRQMLLDTLPSMNAAIALYRRLGFRPGEAYGKAALEEALFFVRDLA</sequence>
<protein>
    <submittedName>
        <fullName evidence="2">GNAT family N-acetyltransferase</fullName>
    </submittedName>
</protein>
<comment type="caution">
    <text evidence="2">The sequence shown here is derived from an EMBL/GenBank/DDBJ whole genome shotgun (WGS) entry which is preliminary data.</text>
</comment>
<dbReference type="SUPFAM" id="SSF55729">
    <property type="entry name" value="Acyl-CoA N-acyltransferases (Nat)"/>
    <property type="match status" value="1"/>
</dbReference>
<dbReference type="EMBL" id="JAKFGM010000001">
    <property type="protein sequence ID" value="MCF2514013.1"/>
    <property type="molecule type" value="Genomic_DNA"/>
</dbReference>
<dbReference type="PANTHER" id="PTHR43305">
    <property type="entry name" value="FAMILY N-ACETYLTRANSFERASE, PUTATIVE (AFU_ORTHOLOGUE AFUA_2G01380)-RELATED"/>
    <property type="match status" value="1"/>
</dbReference>
<dbReference type="GO" id="GO:0016747">
    <property type="term" value="F:acyltransferase activity, transferring groups other than amino-acyl groups"/>
    <property type="evidence" value="ECO:0007669"/>
    <property type="project" value="InterPro"/>
</dbReference>
<reference evidence="2" key="1">
    <citation type="submission" date="2022-01" db="EMBL/GenBank/DDBJ databases">
        <authorList>
            <person name="Jo J.-H."/>
            <person name="Im W.-T."/>
        </authorList>
    </citation>
    <scope>NUCLEOTIDE SEQUENCE</scope>
    <source>
        <strain evidence="2">G124</strain>
    </source>
</reference>
<dbReference type="InterPro" id="IPR052777">
    <property type="entry name" value="Acetyltransferase_Enz"/>
</dbReference>
<dbReference type="InterPro" id="IPR016181">
    <property type="entry name" value="Acyl_CoA_acyltransferase"/>
</dbReference>
<evidence type="ECO:0000313" key="2">
    <source>
        <dbReference type="EMBL" id="MCF2514013.1"/>
    </source>
</evidence>
<dbReference type="Pfam" id="PF00583">
    <property type="entry name" value="Acetyltransf_1"/>
    <property type="match status" value="1"/>
</dbReference>
<organism evidence="2 3">
    <name type="scientific">Sphingomonas cremea</name>
    <dbReference type="NCBI Taxonomy" id="2904799"/>
    <lineage>
        <taxon>Bacteria</taxon>
        <taxon>Pseudomonadati</taxon>
        <taxon>Pseudomonadota</taxon>
        <taxon>Alphaproteobacteria</taxon>
        <taxon>Sphingomonadales</taxon>
        <taxon>Sphingomonadaceae</taxon>
        <taxon>Sphingomonas</taxon>
    </lineage>
</organism>
<dbReference type="PROSITE" id="PS51186">
    <property type="entry name" value="GNAT"/>
    <property type="match status" value="1"/>
</dbReference>
<gene>
    <name evidence="2" type="ORF">LVY65_02870</name>
</gene>
<dbReference type="Gene3D" id="3.40.630.30">
    <property type="match status" value="1"/>
</dbReference>
<dbReference type="InterPro" id="IPR000182">
    <property type="entry name" value="GNAT_dom"/>
</dbReference>
<dbReference type="AlphaFoldDB" id="A0A9X1TXC9"/>